<dbReference type="RefSeq" id="WP_245856279.1">
    <property type="nucleotide sequence ID" value="NZ_CP022521.1"/>
</dbReference>
<dbReference type="AlphaFoldDB" id="A0A221W5C2"/>
<dbReference type="KEGG" id="ahg:AHOG_17165"/>
<accession>A0A221W5C2</accession>
<gene>
    <name evidence="1" type="ORF">AHOG_17165</name>
</gene>
<proteinExistence type="predicted"/>
<dbReference type="Proteomes" id="UP000204221">
    <property type="component" value="Chromosome"/>
</dbReference>
<organism evidence="1 2">
    <name type="scientific">Actinoalloteichus hoggarensis</name>
    <dbReference type="NCBI Taxonomy" id="1470176"/>
    <lineage>
        <taxon>Bacteria</taxon>
        <taxon>Bacillati</taxon>
        <taxon>Actinomycetota</taxon>
        <taxon>Actinomycetes</taxon>
        <taxon>Pseudonocardiales</taxon>
        <taxon>Pseudonocardiaceae</taxon>
        <taxon>Actinoalloteichus</taxon>
    </lineage>
</organism>
<evidence type="ECO:0000313" key="2">
    <source>
        <dbReference type="Proteomes" id="UP000204221"/>
    </source>
</evidence>
<evidence type="ECO:0000313" key="1">
    <source>
        <dbReference type="EMBL" id="ASO21058.1"/>
    </source>
</evidence>
<protein>
    <submittedName>
        <fullName evidence="1">Uncharacterized protein</fullName>
    </submittedName>
</protein>
<name>A0A221W5C2_9PSEU</name>
<reference evidence="1 2" key="1">
    <citation type="submission" date="2017-07" db="EMBL/GenBank/DDBJ databases">
        <title>Complete genome sequence of Actinoalloteichus hoggarensis DSM 45943, type strain of Actinoalloteichus hoggarensis.</title>
        <authorList>
            <person name="Ruckert C."/>
            <person name="Nouioui I."/>
            <person name="Willmese J."/>
            <person name="van Wezel G."/>
            <person name="Klenk H.-P."/>
            <person name="Kalinowski J."/>
            <person name="Zotchev S.B."/>
        </authorList>
    </citation>
    <scope>NUCLEOTIDE SEQUENCE [LARGE SCALE GENOMIC DNA]</scope>
    <source>
        <strain evidence="1 2">DSM 45943</strain>
    </source>
</reference>
<sequence length="112" mass="11827">MTGGHVGLVVVGVAIMLAGLGLVAVWRSARRTVRTAERTTREITRMTVGALRTVVAAVVIVAIQYTVLTAEVGLVWHWCVLAVPGLLAGAATARLLGATTDTRPMLVRGVRR</sequence>
<dbReference type="EMBL" id="CP022521">
    <property type="protein sequence ID" value="ASO21058.1"/>
    <property type="molecule type" value="Genomic_DNA"/>
</dbReference>
<keyword evidence="2" id="KW-1185">Reference proteome</keyword>